<name>A0AAP2GV01_9BACT</name>
<dbReference type="AlphaFoldDB" id="A0AAP2GV01"/>
<dbReference type="EMBL" id="JAHESE010000005">
    <property type="protein sequence ID" value="MBT1708222.1"/>
    <property type="molecule type" value="Genomic_DNA"/>
</dbReference>
<gene>
    <name evidence="1" type="ORF">KK062_08305</name>
</gene>
<reference evidence="1 2" key="1">
    <citation type="submission" date="2021-05" db="EMBL/GenBank/DDBJ databases">
        <title>A Polyphasic approach of four new species of the genus Ohtaekwangia: Ohtaekwangia histidinii sp. nov., Ohtaekwangia cretensis sp. nov., Ohtaekwangia indiensis sp. nov., Ohtaekwangia reichenbachii sp. nov. from diverse environment.</title>
        <authorList>
            <person name="Octaviana S."/>
        </authorList>
    </citation>
    <scope>NUCLEOTIDE SEQUENCE [LARGE SCALE GENOMIC DNA]</scope>
    <source>
        <strain evidence="1 2">PWU5</strain>
    </source>
</reference>
<keyword evidence="2" id="KW-1185">Reference proteome</keyword>
<accession>A0AAP2GV01</accession>
<evidence type="ECO:0000313" key="1">
    <source>
        <dbReference type="EMBL" id="MBT1708222.1"/>
    </source>
</evidence>
<sequence>MDHVRYTPMLKEYLEKVLPLAERLRQEDITKSRVRLDAEAKLMIEYMQIIQLINRYNDNEGPGATLWQWVAGLFNGMRKKLWGGATRALAVFVFGRTVG</sequence>
<dbReference type="Proteomes" id="UP001319080">
    <property type="component" value="Unassembled WGS sequence"/>
</dbReference>
<protein>
    <submittedName>
        <fullName evidence="1">Uncharacterized protein</fullName>
    </submittedName>
</protein>
<comment type="caution">
    <text evidence="1">The sequence shown here is derived from an EMBL/GenBank/DDBJ whole genome shotgun (WGS) entry which is preliminary data.</text>
</comment>
<organism evidence="1 2">
    <name type="scientific">Dawidia cretensis</name>
    <dbReference type="NCBI Taxonomy" id="2782350"/>
    <lineage>
        <taxon>Bacteria</taxon>
        <taxon>Pseudomonadati</taxon>
        <taxon>Bacteroidota</taxon>
        <taxon>Cytophagia</taxon>
        <taxon>Cytophagales</taxon>
        <taxon>Chryseotaleaceae</taxon>
        <taxon>Dawidia</taxon>
    </lineage>
</organism>
<proteinExistence type="predicted"/>
<dbReference type="RefSeq" id="WP_254083812.1">
    <property type="nucleotide sequence ID" value="NZ_JAHESE010000005.1"/>
</dbReference>
<evidence type="ECO:0000313" key="2">
    <source>
        <dbReference type="Proteomes" id="UP001319080"/>
    </source>
</evidence>